<accession>A0AAN8NBF4</accession>
<dbReference type="Proteomes" id="UP001307849">
    <property type="component" value="Unassembled WGS sequence"/>
</dbReference>
<evidence type="ECO:0000313" key="3">
    <source>
        <dbReference type="Proteomes" id="UP001307849"/>
    </source>
</evidence>
<feature type="transmembrane region" description="Helical" evidence="1">
    <location>
        <begin position="6"/>
        <end position="22"/>
    </location>
</feature>
<comment type="caution">
    <text evidence="2">The sequence shown here is derived from an EMBL/GenBank/DDBJ whole genome shotgun (WGS) entry which is preliminary data.</text>
</comment>
<keyword evidence="1" id="KW-1133">Transmembrane helix</keyword>
<dbReference type="EMBL" id="JAVHJM010000003">
    <property type="protein sequence ID" value="KAK6516099.1"/>
    <property type="molecule type" value="Genomic_DNA"/>
</dbReference>
<protein>
    <submittedName>
        <fullName evidence="2">Uncharacterized protein</fullName>
    </submittedName>
</protein>
<organism evidence="2 3">
    <name type="scientific">Arthrobotrys conoides</name>
    <dbReference type="NCBI Taxonomy" id="74498"/>
    <lineage>
        <taxon>Eukaryota</taxon>
        <taxon>Fungi</taxon>
        <taxon>Dikarya</taxon>
        <taxon>Ascomycota</taxon>
        <taxon>Pezizomycotina</taxon>
        <taxon>Orbiliomycetes</taxon>
        <taxon>Orbiliales</taxon>
        <taxon>Orbiliaceae</taxon>
        <taxon>Arthrobotrys</taxon>
    </lineage>
</organism>
<keyword evidence="3" id="KW-1185">Reference proteome</keyword>
<evidence type="ECO:0000313" key="2">
    <source>
        <dbReference type="EMBL" id="KAK6516099.1"/>
    </source>
</evidence>
<proteinExistence type="predicted"/>
<name>A0AAN8NBF4_9PEZI</name>
<reference evidence="2 3" key="1">
    <citation type="submission" date="2019-10" db="EMBL/GenBank/DDBJ databases">
        <authorList>
            <person name="Palmer J.M."/>
        </authorList>
    </citation>
    <scope>NUCLEOTIDE SEQUENCE [LARGE SCALE GENOMIC DNA]</scope>
    <source>
        <strain evidence="2 3">TWF506</strain>
    </source>
</reference>
<dbReference type="AlphaFoldDB" id="A0AAN8NBF4"/>
<gene>
    <name evidence="2" type="ORF">TWF506_006010</name>
</gene>
<evidence type="ECO:0000256" key="1">
    <source>
        <dbReference type="SAM" id="Phobius"/>
    </source>
</evidence>
<keyword evidence="1" id="KW-0812">Transmembrane</keyword>
<keyword evidence="1" id="KW-0472">Membrane</keyword>
<sequence>MMPGTTFIYQFLITLVFFVSIVKPWMLRLTFSSDGAETTRVQTFEQLYTNGTQKYLGTPTHTNKCIDVWTPVNRPYVDAQHKSGIRQAADMSDELIKYSFTEGVFNPTTFMLFFYNDTNCEGLTPEPGAKGQEAQFNRRQNAPHAVYDLSGLSGTKLKKPRKVQSFYVATDTPRYLYKAAKGKNLMDIPDSS</sequence>